<evidence type="ECO:0000313" key="11">
    <source>
        <dbReference type="Proteomes" id="UP000014568"/>
    </source>
</evidence>
<dbReference type="Pfam" id="PF00345">
    <property type="entry name" value="PapD_N"/>
    <property type="match status" value="1"/>
</dbReference>
<keyword evidence="3" id="KW-1029">Fimbrium biogenesis</keyword>
<evidence type="ECO:0000256" key="6">
    <source>
        <dbReference type="ARBA" id="ARBA00023186"/>
    </source>
</evidence>
<protein>
    <submittedName>
        <fullName evidence="10">Fimbrial chaperone</fullName>
    </submittedName>
</protein>
<evidence type="ECO:0000259" key="9">
    <source>
        <dbReference type="Pfam" id="PF02753"/>
    </source>
</evidence>
<dbReference type="InterPro" id="IPR036316">
    <property type="entry name" value="Pili_assmbl_chap_C_dom_sf"/>
</dbReference>
<feature type="domain" description="Pili assembly chaperone C-terminal" evidence="9">
    <location>
        <begin position="170"/>
        <end position="221"/>
    </location>
</feature>
<dbReference type="PRINTS" id="PR00969">
    <property type="entry name" value="CHAPERONPILI"/>
</dbReference>
<evidence type="ECO:0000256" key="3">
    <source>
        <dbReference type="ARBA" id="ARBA00022558"/>
    </source>
</evidence>
<evidence type="ECO:0000259" key="8">
    <source>
        <dbReference type="Pfam" id="PF00345"/>
    </source>
</evidence>
<dbReference type="PANTHER" id="PTHR30251">
    <property type="entry name" value="PILUS ASSEMBLY CHAPERONE"/>
    <property type="match status" value="1"/>
</dbReference>
<dbReference type="InterPro" id="IPR016148">
    <property type="entry name" value="Pili_assmbl_chaperone_C"/>
</dbReference>
<dbReference type="GO" id="GO:0030288">
    <property type="term" value="C:outer membrane-bounded periplasmic space"/>
    <property type="evidence" value="ECO:0007669"/>
    <property type="project" value="InterPro"/>
</dbReference>
<dbReference type="InterPro" id="IPR018046">
    <property type="entry name" value="Pili_assmbl_chaperone_CS"/>
</dbReference>
<dbReference type="InterPro" id="IPR008962">
    <property type="entry name" value="PapD-like_sf"/>
</dbReference>
<proteinExistence type="inferred from homology"/>
<dbReference type="Gene3D" id="2.60.40.10">
    <property type="entry name" value="Immunoglobulins"/>
    <property type="match status" value="2"/>
</dbReference>
<sequence length="230" mass="25921">MMLHVFSKFIIKIIVASALLVNISYAAGGIALGATRLIYDQDKKQASMPVVNSTTDKRFLINSWVEDASSKKINTVIVTPPMFVSEAKSESSLRIINTNQNLARDRETLYYLNVQAIPSVSKEELEQTNVLQLAILSRIKMMVRPPNLSIRVEDAPGLLTTSVSNNKIFIKNPTPYFMTIANLSVDNQKQITFMLDPFSEKALDHFGREIKFQTINDYGAFTEERKITIQ</sequence>
<dbReference type="SUPFAM" id="SSF49584">
    <property type="entry name" value="Periplasmic chaperone C-domain"/>
    <property type="match status" value="1"/>
</dbReference>
<dbReference type="EMBL" id="ATGI01000002">
    <property type="protein sequence ID" value="EPF81583.1"/>
    <property type="molecule type" value="Genomic_DNA"/>
</dbReference>
<keyword evidence="11" id="KW-1185">Reference proteome</keyword>
<evidence type="ECO:0000256" key="5">
    <source>
        <dbReference type="ARBA" id="ARBA00022764"/>
    </source>
</evidence>
<dbReference type="PANTHER" id="PTHR30251:SF11">
    <property type="entry name" value="CHAPERONE PROTEIN FIMC-RELATED"/>
    <property type="match status" value="1"/>
</dbReference>
<dbReference type="PATRIC" id="fig|421052.3.peg.217"/>
<dbReference type="Proteomes" id="UP000014568">
    <property type="component" value="Unassembled WGS sequence"/>
</dbReference>
<dbReference type="RefSeq" id="WP_016654667.1">
    <property type="nucleotide sequence ID" value="NZ_KE340348.1"/>
</dbReference>
<comment type="subcellular location">
    <subcellularLocation>
        <location evidence="1 7">Periplasm</location>
    </subcellularLocation>
</comment>
<dbReference type="InterPro" id="IPR016147">
    <property type="entry name" value="Pili_assmbl_chaperone_N"/>
</dbReference>
<evidence type="ECO:0000256" key="2">
    <source>
        <dbReference type="ARBA" id="ARBA00007399"/>
    </source>
</evidence>
<keyword evidence="4" id="KW-0732">Signal</keyword>
<evidence type="ECO:0000256" key="4">
    <source>
        <dbReference type="ARBA" id="ARBA00022729"/>
    </source>
</evidence>
<dbReference type="GO" id="GO:0071555">
    <property type="term" value="P:cell wall organization"/>
    <property type="evidence" value="ECO:0007669"/>
    <property type="project" value="InterPro"/>
</dbReference>
<dbReference type="PROSITE" id="PS00635">
    <property type="entry name" value="PILI_CHAPERONE"/>
    <property type="match status" value="1"/>
</dbReference>
<keyword evidence="6 7" id="KW-0143">Chaperone</keyword>
<accession>S3NT07</accession>
<dbReference type="eggNOG" id="COG3121">
    <property type="taxonomic scope" value="Bacteria"/>
</dbReference>
<name>S3NT07_9GAMM</name>
<keyword evidence="5" id="KW-0574">Periplasm</keyword>
<dbReference type="InterPro" id="IPR013783">
    <property type="entry name" value="Ig-like_fold"/>
</dbReference>
<feature type="domain" description="Pili assembly chaperone N-terminal" evidence="8">
    <location>
        <begin position="29"/>
        <end position="148"/>
    </location>
</feature>
<dbReference type="STRING" id="632955.GCA_000829675_02084"/>
<dbReference type="InterPro" id="IPR050643">
    <property type="entry name" value="Periplasmic_pilus_chap"/>
</dbReference>
<reference evidence="10 11" key="1">
    <citation type="submission" date="2013-06" db="EMBL/GenBank/DDBJ databases">
        <title>The Genome Sequence of Acinetobacter rudis CIP 110305.</title>
        <authorList>
            <consortium name="The Broad Institute Genome Sequencing Platform"/>
            <consortium name="The Broad Institute Genome Sequencing Center for Infectious Disease"/>
            <person name="Cerqueira G."/>
            <person name="Feldgarden M."/>
            <person name="Courvalin P."/>
            <person name="Perichon B."/>
            <person name="Grillot-Courvalin C."/>
            <person name="Clermont D."/>
            <person name="Rocha E."/>
            <person name="Yoon E.-J."/>
            <person name="Nemec A."/>
            <person name="Young S.K."/>
            <person name="Zeng Q."/>
            <person name="Gargeya S."/>
            <person name="Fitzgerald M."/>
            <person name="Abouelleil A."/>
            <person name="Alvarado L."/>
            <person name="Berlin A.M."/>
            <person name="Chapman S.B."/>
            <person name="Dewar J."/>
            <person name="Goldberg J."/>
            <person name="Griggs A."/>
            <person name="Gujja S."/>
            <person name="Hansen M."/>
            <person name="Howarth C."/>
            <person name="Imamovic A."/>
            <person name="Larimer J."/>
            <person name="McCowan C."/>
            <person name="Murphy C."/>
            <person name="Pearson M."/>
            <person name="Priest M."/>
            <person name="Roberts A."/>
            <person name="Saif S."/>
            <person name="Shea T."/>
            <person name="Sykes S."/>
            <person name="Wortman J."/>
            <person name="Nusbaum C."/>
            <person name="Birren B."/>
        </authorList>
    </citation>
    <scope>NUCLEOTIDE SEQUENCE [LARGE SCALE GENOMIC DNA]</scope>
    <source>
        <strain evidence="10 11">CIP 110305</strain>
    </source>
</reference>
<gene>
    <name evidence="10" type="ORF">F945_00217</name>
</gene>
<comment type="similarity">
    <text evidence="2 7">Belongs to the periplasmic pilus chaperone family.</text>
</comment>
<evidence type="ECO:0000256" key="1">
    <source>
        <dbReference type="ARBA" id="ARBA00004418"/>
    </source>
</evidence>
<dbReference type="HOGENOM" id="CLU_070768_2_1_6"/>
<organism evidence="10 11">
    <name type="scientific">Acinetobacter rudis CIP 110305</name>
    <dbReference type="NCBI Taxonomy" id="421052"/>
    <lineage>
        <taxon>Bacteria</taxon>
        <taxon>Pseudomonadati</taxon>
        <taxon>Pseudomonadota</taxon>
        <taxon>Gammaproteobacteria</taxon>
        <taxon>Moraxellales</taxon>
        <taxon>Moraxellaceae</taxon>
        <taxon>Acinetobacter</taxon>
    </lineage>
</organism>
<dbReference type="InterPro" id="IPR001829">
    <property type="entry name" value="Pili_assmbl_chaperone_bac"/>
</dbReference>
<evidence type="ECO:0000256" key="7">
    <source>
        <dbReference type="RuleBase" id="RU003918"/>
    </source>
</evidence>
<dbReference type="SUPFAM" id="SSF49354">
    <property type="entry name" value="PapD-like"/>
    <property type="match status" value="1"/>
</dbReference>
<dbReference type="AlphaFoldDB" id="S3NT07"/>
<evidence type="ECO:0000313" key="10">
    <source>
        <dbReference type="EMBL" id="EPF81583.1"/>
    </source>
</evidence>
<comment type="caution">
    <text evidence="10">The sequence shown here is derived from an EMBL/GenBank/DDBJ whole genome shotgun (WGS) entry which is preliminary data.</text>
</comment>
<dbReference type="Pfam" id="PF02753">
    <property type="entry name" value="PapD_C"/>
    <property type="match status" value="1"/>
</dbReference>